<organism evidence="1 2">
    <name type="scientific">Pistacia atlantica</name>
    <dbReference type="NCBI Taxonomy" id="434234"/>
    <lineage>
        <taxon>Eukaryota</taxon>
        <taxon>Viridiplantae</taxon>
        <taxon>Streptophyta</taxon>
        <taxon>Embryophyta</taxon>
        <taxon>Tracheophyta</taxon>
        <taxon>Spermatophyta</taxon>
        <taxon>Magnoliopsida</taxon>
        <taxon>eudicotyledons</taxon>
        <taxon>Gunneridae</taxon>
        <taxon>Pentapetalae</taxon>
        <taxon>rosids</taxon>
        <taxon>malvids</taxon>
        <taxon>Sapindales</taxon>
        <taxon>Anacardiaceae</taxon>
        <taxon>Pistacia</taxon>
    </lineage>
</organism>
<protein>
    <submittedName>
        <fullName evidence="1">Uncharacterized protein</fullName>
    </submittedName>
</protein>
<proteinExistence type="predicted"/>
<name>A0ACC1B0L7_9ROSI</name>
<reference evidence="2" key="1">
    <citation type="journal article" date="2023" name="G3 (Bethesda)">
        <title>Genome assembly and association tests identify interacting loci associated with vigor, precocity, and sex in interspecific pistachio rootstocks.</title>
        <authorList>
            <person name="Palmer W."/>
            <person name="Jacygrad E."/>
            <person name="Sagayaradj S."/>
            <person name="Cavanaugh K."/>
            <person name="Han R."/>
            <person name="Bertier L."/>
            <person name="Beede B."/>
            <person name="Kafkas S."/>
            <person name="Golino D."/>
            <person name="Preece J."/>
            <person name="Michelmore R."/>
        </authorList>
    </citation>
    <scope>NUCLEOTIDE SEQUENCE [LARGE SCALE GENOMIC DNA]</scope>
</reference>
<sequence>MGSYPLCPLRFEIQFLTPPKVLTSYKLTLFNDPFSSFRIIQIATNNDTPIPEPLLPASTTTISVKLAGFHNYLAWKMQFLNLLRGHDLVGFIDGTAACPPKNVAFGSLNLAYVVWQKKDVCLLGWILASLSEKLVSTVYGLETSKQVWSVLQAHFSSQSRSRISHLKRQLQTLTQGTNSCSEYLENAKSLADQLVATSKLVDDQDLISFLLGGLQSSYTPFITSFTFASRETDFTFEDFQAELLGYENLLDAYHFVPGMDSTHFAFAANKSKAPTYVKKKGPPLTPTKMQNAASSNYWPHQQTKSTPPQLPNNRPGRFPPQDLAAMVVETNATFDNQVWYMDSGANAYITSDATNLTHQQPFHESETVIVGNGLGEPDRQNSTSRCAISKQSFSPPVRMPLLAASNSTHQSPPPTSNDYFNPPATLNCENPIEPEIVIPPISPSPQVPLEPDNTSNNPIV</sequence>
<dbReference type="Proteomes" id="UP001164250">
    <property type="component" value="Chromosome 7"/>
</dbReference>
<gene>
    <name evidence="1" type="ORF">Patl1_27129</name>
</gene>
<keyword evidence="2" id="KW-1185">Reference proteome</keyword>
<evidence type="ECO:0000313" key="1">
    <source>
        <dbReference type="EMBL" id="KAJ0092460.1"/>
    </source>
</evidence>
<accession>A0ACC1B0L7</accession>
<evidence type="ECO:0000313" key="2">
    <source>
        <dbReference type="Proteomes" id="UP001164250"/>
    </source>
</evidence>
<dbReference type="EMBL" id="CM047903">
    <property type="protein sequence ID" value="KAJ0092460.1"/>
    <property type="molecule type" value="Genomic_DNA"/>
</dbReference>
<comment type="caution">
    <text evidence="1">The sequence shown here is derived from an EMBL/GenBank/DDBJ whole genome shotgun (WGS) entry which is preliminary data.</text>
</comment>